<dbReference type="RefSeq" id="WP_236861166.1">
    <property type="nucleotide sequence ID" value="NZ_CP018791.1"/>
</dbReference>
<evidence type="ECO:0000256" key="6">
    <source>
        <dbReference type="ARBA" id="ARBA00023136"/>
    </source>
</evidence>
<dbReference type="STRING" id="1660074.CVIC8964_1508"/>
<evidence type="ECO:0000256" key="3">
    <source>
        <dbReference type="ARBA" id="ARBA00022475"/>
    </source>
</evidence>
<evidence type="ECO:0000313" key="10">
    <source>
        <dbReference type="EMBL" id="ARR02887.1"/>
    </source>
</evidence>
<evidence type="ECO:0000256" key="7">
    <source>
        <dbReference type="SAM" id="Coils"/>
    </source>
</evidence>
<keyword evidence="6 9" id="KW-0472">Membrane</keyword>
<feature type="transmembrane region" description="Helical" evidence="9">
    <location>
        <begin position="65"/>
        <end position="87"/>
    </location>
</feature>
<dbReference type="InterPro" id="IPR051539">
    <property type="entry name" value="T4SS-coupling_protein"/>
</dbReference>
<evidence type="ECO:0000256" key="2">
    <source>
        <dbReference type="ARBA" id="ARBA00008806"/>
    </source>
</evidence>
<evidence type="ECO:0000256" key="9">
    <source>
        <dbReference type="SAM" id="Phobius"/>
    </source>
</evidence>
<dbReference type="Pfam" id="PF02534">
    <property type="entry name" value="T4SS-DNA_transf"/>
    <property type="match status" value="1"/>
</dbReference>
<dbReference type="SUPFAM" id="SSF52540">
    <property type="entry name" value="P-loop containing nucleoside triphosphate hydrolases"/>
    <property type="match status" value="1"/>
</dbReference>
<protein>
    <submittedName>
        <fullName evidence="10">Type IV secretion system, coupling protein VirD4</fullName>
    </submittedName>
</protein>
<evidence type="ECO:0000256" key="1">
    <source>
        <dbReference type="ARBA" id="ARBA00004651"/>
    </source>
</evidence>
<feature type="coiled-coil region" evidence="7">
    <location>
        <begin position="632"/>
        <end position="695"/>
    </location>
</feature>
<dbReference type="EMBL" id="CP018791">
    <property type="protein sequence ID" value="ARR02887.1"/>
    <property type="molecule type" value="Genomic_DNA"/>
</dbReference>
<name>A0A1X9T2Y0_9BACT</name>
<proteinExistence type="inferred from homology"/>
<keyword evidence="3" id="KW-1003">Cell membrane</keyword>
<reference evidence="10 11" key="1">
    <citation type="journal article" date="2017" name="Genome Biol. Evol.">
        <title>Comparative Genomic Analysis Identifies a Campylobacter Clade Deficient in Selenium Metabolism.</title>
        <authorList>
            <person name="Miller W.G."/>
            <person name="Yee E."/>
            <person name="Lopes B.S."/>
            <person name="Chapman M.H."/>
            <person name="Huynh S."/>
            <person name="Bono J.L."/>
            <person name="Parker C.T."/>
            <person name="Strachan N.J.C."/>
            <person name="Forbes K.J."/>
        </authorList>
    </citation>
    <scope>NUCLEOTIDE SEQUENCE [LARGE SCALE GENOMIC DNA]</scope>
    <source>
        <strain evidence="10 11">RM8964</strain>
    </source>
</reference>
<keyword evidence="5 9" id="KW-1133">Transmembrane helix</keyword>
<accession>A0A1X9T2Y0</accession>
<keyword evidence="7" id="KW-0175">Coiled coil</keyword>
<evidence type="ECO:0000256" key="8">
    <source>
        <dbReference type="SAM" id="MobiDB-lite"/>
    </source>
</evidence>
<dbReference type="AlphaFoldDB" id="A0A1X9T2Y0"/>
<dbReference type="PANTHER" id="PTHR37937">
    <property type="entry name" value="CONJUGATIVE TRANSFER: DNA TRANSPORT"/>
    <property type="match status" value="1"/>
</dbReference>
<evidence type="ECO:0000313" key="11">
    <source>
        <dbReference type="Proteomes" id="UP000194265"/>
    </source>
</evidence>
<dbReference type="InterPro" id="IPR003688">
    <property type="entry name" value="TraG/VirD4"/>
</dbReference>
<evidence type="ECO:0000256" key="5">
    <source>
        <dbReference type="ARBA" id="ARBA00022989"/>
    </source>
</evidence>
<evidence type="ECO:0000256" key="4">
    <source>
        <dbReference type="ARBA" id="ARBA00022692"/>
    </source>
</evidence>
<keyword evidence="4 9" id="KW-0812">Transmembrane</keyword>
<feature type="transmembrane region" description="Helical" evidence="9">
    <location>
        <begin position="13"/>
        <end position="34"/>
    </location>
</feature>
<gene>
    <name evidence="10" type="ORF">CVIC8964_1508</name>
</gene>
<dbReference type="GO" id="GO:0005886">
    <property type="term" value="C:plasma membrane"/>
    <property type="evidence" value="ECO:0007669"/>
    <property type="project" value="UniProtKB-SubCell"/>
</dbReference>
<dbReference type="Gene3D" id="3.40.50.300">
    <property type="entry name" value="P-loop containing nucleotide triphosphate hydrolases"/>
    <property type="match status" value="1"/>
</dbReference>
<organism evidence="10 11">
    <name type="scientific">Campylobacter vicugnae</name>
    <dbReference type="NCBI Taxonomy" id="1660076"/>
    <lineage>
        <taxon>Bacteria</taxon>
        <taxon>Pseudomonadati</taxon>
        <taxon>Campylobacterota</taxon>
        <taxon>Epsilonproteobacteria</taxon>
        <taxon>Campylobacterales</taxon>
        <taxon>Campylobacteraceae</taxon>
        <taxon>Campylobacter</taxon>
    </lineage>
</organism>
<comment type="similarity">
    <text evidence="2">Belongs to the VirD4/TraG family.</text>
</comment>
<dbReference type="PANTHER" id="PTHR37937:SF1">
    <property type="entry name" value="CONJUGATIVE TRANSFER: DNA TRANSPORT"/>
    <property type="match status" value="1"/>
</dbReference>
<dbReference type="InterPro" id="IPR027417">
    <property type="entry name" value="P-loop_NTPase"/>
</dbReference>
<feature type="region of interest" description="Disordered" evidence="8">
    <location>
        <begin position="526"/>
        <end position="545"/>
    </location>
</feature>
<comment type="subcellular location">
    <subcellularLocation>
        <location evidence="1">Cell membrane</location>
        <topology evidence="1">Multi-pass membrane protein</topology>
    </subcellularLocation>
</comment>
<sequence length="707" mass="81284">MNDSIELTKVQKIIVHIIATALGYLFMPILYLLIFKLIKRIAELYTSLLDVIINPIKIIMIDPKFGLLILLLSVIFFNGLAFLIPYLPKKQKLHGDAKFANSADVKKMGLYGDKGIIVGKYNKKLLRFGGSQFVALGAPTRTGKGVGIVIPNLMDWQESCVVQDIKQECFNFSSKYRRDKLKQEVYLFNPFDKRTHRYNPLAYVDLNGGNGDAELTDLANIIYPVPENENGKFFAQQAQNLFMGLCYLCNDLLTTTKGLNFLRTYSLKCSFDLAGLLELSEGFKFKYEHINYIENANNKNKPIEKKEICEVNNFDETWEFLKELDKQAKGQNKIFLSSKVMDRMNAYYSITAENTRSSILGSFNAPLGMFRGDNMRLATNGNDFDFRDLRKKKMTIFIGITPDQLANAKQILNLFWQQLILVNTKELPQDNAELKHKVMLLMDEFTASGYLSTYLKGISFIAGYGLRSVMIYQSNSQLETPAPDGYGKNGAKTLLTNHACQIFYTPRDEEDAEKLSKILGNKTIKNRSRNLGKGGGGSESDTQRPLMLPQELLTLKAEKEILKIDNNRPIMANKAYYYNDPYFIDKFKEISPTFVNICDKKKNKLEQEDWEEMLQSKETRTEVPIQSFEKFEAELQERYKKYEEIAKKKEKDKIEQIAKNKIQNNTQVNKEENEEQLSKEEIERLEQNVVIEEIEVDIDDIDNVDNY</sequence>
<dbReference type="CDD" id="cd01127">
    <property type="entry name" value="TrwB_TraG_TraD_VirD4"/>
    <property type="match status" value="1"/>
</dbReference>
<dbReference type="Proteomes" id="UP000194265">
    <property type="component" value="Chromosome"/>
</dbReference>